<feature type="transmembrane region" description="Helical" evidence="6">
    <location>
        <begin position="111"/>
        <end position="131"/>
    </location>
</feature>
<name>A0ABY4HZK8_CHIFI</name>
<evidence type="ECO:0000256" key="1">
    <source>
        <dbReference type="ARBA" id="ARBA00004651"/>
    </source>
</evidence>
<dbReference type="EMBL" id="CP095855">
    <property type="protein sequence ID" value="UPK68459.1"/>
    <property type="molecule type" value="Genomic_DNA"/>
</dbReference>
<dbReference type="RefSeq" id="WP_247810853.1">
    <property type="nucleotide sequence ID" value="NZ_CP095855.1"/>
</dbReference>
<evidence type="ECO:0000256" key="6">
    <source>
        <dbReference type="SAM" id="Phobius"/>
    </source>
</evidence>
<proteinExistence type="predicted"/>
<dbReference type="InterPro" id="IPR001123">
    <property type="entry name" value="LeuE-type"/>
</dbReference>
<keyword evidence="8" id="KW-1185">Reference proteome</keyword>
<comment type="subcellular location">
    <subcellularLocation>
        <location evidence="1">Cell membrane</location>
        <topology evidence="1">Multi-pass membrane protein</topology>
    </subcellularLocation>
</comment>
<protein>
    <recommendedName>
        <fullName evidence="9">Threonine/homoserine/homoserine lactone efflux protein</fullName>
    </recommendedName>
</protein>
<reference evidence="7 8" key="1">
    <citation type="submission" date="2022-04" db="EMBL/GenBank/DDBJ databases">
        <title>The arsenic-methylating capacity of Chitinophaga filiformis YT5 during chitin decomposition.</title>
        <authorList>
            <person name="Chen G."/>
            <person name="Liang Y."/>
        </authorList>
    </citation>
    <scope>NUCLEOTIDE SEQUENCE [LARGE SCALE GENOMIC DNA]</scope>
    <source>
        <strain evidence="7 8">YT5</strain>
    </source>
</reference>
<evidence type="ECO:0000256" key="5">
    <source>
        <dbReference type="ARBA" id="ARBA00023136"/>
    </source>
</evidence>
<keyword evidence="5 6" id="KW-0472">Membrane</keyword>
<feature type="transmembrane region" description="Helical" evidence="6">
    <location>
        <begin position="79"/>
        <end position="99"/>
    </location>
</feature>
<sequence>MNRNTKLICWAFSISFAGSLPLGTLNLSVANYTLHHDLTGAIGFSAAAIAVEIIIVRLSLLAVSILAGIKRFYTLFKSLICLILIAMAINMFITSGGISGDAHPVISLHPVLAGLILSVVNPLHLPFWMGWTAVLRSKGILEQSSSAYNRLIAGIGAGTALAFTAYGTIGSYLISLIGRQQERLNLMMGIGFLLTALVQIFKMLPAWKKGVYRENSGTDSIV</sequence>
<gene>
    <name evidence="7" type="ORF">MYF79_26240</name>
</gene>
<evidence type="ECO:0000256" key="4">
    <source>
        <dbReference type="ARBA" id="ARBA00022989"/>
    </source>
</evidence>
<accession>A0ABY4HZK8</accession>
<evidence type="ECO:0000313" key="7">
    <source>
        <dbReference type="EMBL" id="UPK68459.1"/>
    </source>
</evidence>
<evidence type="ECO:0000256" key="3">
    <source>
        <dbReference type="ARBA" id="ARBA00022692"/>
    </source>
</evidence>
<keyword evidence="4 6" id="KW-1133">Transmembrane helix</keyword>
<keyword evidence="3 6" id="KW-0812">Transmembrane</keyword>
<organism evidence="7 8">
    <name type="scientific">Chitinophaga filiformis</name>
    <name type="common">Myxococcus filiformis</name>
    <name type="synonym">Flexibacter filiformis</name>
    <dbReference type="NCBI Taxonomy" id="104663"/>
    <lineage>
        <taxon>Bacteria</taxon>
        <taxon>Pseudomonadati</taxon>
        <taxon>Bacteroidota</taxon>
        <taxon>Chitinophagia</taxon>
        <taxon>Chitinophagales</taxon>
        <taxon>Chitinophagaceae</taxon>
        <taxon>Chitinophaga</taxon>
    </lineage>
</organism>
<keyword evidence="2" id="KW-1003">Cell membrane</keyword>
<feature type="transmembrane region" description="Helical" evidence="6">
    <location>
        <begin position="41"/>
        <end position="67"/>
    </location>
</feature>
<feature type="transmembrane region" description="Helical" evidence="6">
    <location>
        <begin position="186"/>
        <end position="204"/>
    </location>
</feature>
<evidence type="ECO:0000313" key="8">
    <source>
        <dbReference type="Proteomes" id="UP000830198"/>
    </source>
</evidence>
<dbReference type="Pfam" id="PF01810">
    <property type="entry name" value="LysE"/>
    <property type="match status" value="1"/>
</dbReference>
<dbReference type="Proteomes" id="UP000830198">
    <property type="component" value="Chromosome"/>
</dbReference>
<evidence type="ECO:0008006" key="9">
    <source>
        <dbReference type="Google" id="ProtNLM"/>
    </source>
</evidence>
<feature type="transmembrane region" description="Helical" evidence="6">
    <location>
        <begin position="151"/>
        <end position="174"/>
    </location>
</feature>
<evidence type="ECO:0000256" key="2">
    <source>
        <dbReference type="ARBA" id="ARBA00022475"/>
    </source>
</evidence>
<feature type="transmembrane region" description="Helical" evidence="6">
    <location>
        <begin position="7"/>
        <end position="29"/>
    </location>
</feature>